<reference evidence="1" key="1">
    <citation type="submission" date="2022-10" db="EMBL/GenBank/DDBJ databases">
        <title>The complete genomes of actinobacterial strains from the NBC collection.</title>
        <authorList>
            <person name="Joergensen T.S."/>
            <person name="Alvarez Arevalo M."/>
            <person name="Sterndorff E.B."/>
            <person name="Faurdal D."/>
            <person name="Vuksanovic O."/>
            <person name="Mourched A.-S."/>
            <person name="Charusanti P."/>
            <person name="Shaw S."/>
            <person name="Blin K."/>
            <person name="Weber T."/>
        </authorList>
    </citation>
    <scope>NUCLEOTIDE SEQUENCE</scope>
    <source>
        <strain evidence="1">NBC_00283</strain>
    </source>
</reference>
<dbReference type="PANTHER" id="PTHR39169">
    <property type="match status" value="1"/>
</dbReference>
<keyword evidence="2" id="KW-1185">Reference proteome</keyword>
<evidence type="ECO:0000313" key="2">
    <source>
        <dbReference type="Proteomes" id="UP001432075"/>
    </source>
</evidence>
<evidence type="ECO:0000313" key="1">
    <source>
        <dbReference type="EMBL" id="WUO44655.1"/>
    </source>
</evidence>
<dbReference type="InterPro" id="IPR011008">
    <property type="entry name" value="Dimeric_a/b-barrel"/>
</dbReference>
<keyword evidence="1" id="KW-0560">Oxidoreductase</keyword>
<dbReference type="SUPFAM" id="SSF54909">
    <property type="entry name" value="Dimeric alpha+beta barrel"/>
    <property type="match status" value="1"/>
</dbReference>
<dbReference type="Gene3D" id="3.30.70.100">
    <property type="match status" value="1"/>
</dbReference>
<dbReference type="RefSeq" id="WP_328775044.1">
    <property type="nucleotide sequence ID" value="NZ_CP108057.1"/>
</dbReference>
<name>A0ABZ1RDT2_9ACTN</name>
<proteinExistence type="predicted"/>
<gene>
    <name evidence="1" type="ORF">OHU17_01930</name>
</gene>
<organism evidence="1 2">
    <name type="scientific">Streptomyces goshikiensis</name>
    <dbReference type="NCBI Taxonomy" id="1942"/>
    <lineage>
        <taxon>Bacteria</taxon>
        <taxon>Bacillati</taxon>
        <taxon>Actinomycetota</taxon>
        <taxon>Actinomycetes</taxon>
        <taxon>Kitasatosporales</taxon>
        <taxon>Streptomycetaceae</taxon>
        <taxon>Streptomyces</taxon>
    </lineage>
</organism>
<accession>A0ABZ1RDT2</accession>
<dbReference type="Pfam" id="PF08803">
    <property type="entry name" value="ydhR"/>
    <property type="match status" value="1"/>
</dbReference>
<dbReference type="EMBL" id="CP108057">
    <property type="protein sequence ID" value="WUO44655.1"/>
    <property type="molecule type" value="Genomic_DNA"/>
</dbReference>
<dbReference type="InterPro" id="IPR014910">
    <property type="entry name" value="YdhR"/>
</dbReference>
<dbReference type="GO" id="GO:0004497">
    <property type="term" value="F:monooxygenase activity"/>
    <property type="evidence" value="ECO:0007669"/>
    <property type="project" value="UniProtKB-KW"/>
</dbReference>
<protein>
    <submittedName>
        <fullName evidence="1">Monooxygenase</fullName>
    </submittedName>
</protein>
<sequence>MATTYLLQVDFPSNGPFGEQMATEYQQLAESINHEPGMIWKIWTENSEAGEAGGVYLFESEATAQKYLTMHTERLQTWGITDVRGRIFAVNGPLSAINRAPLAPTTA</sequence>
<dbReference type="Proteomes" id="UP001432075">
    <property type="component" value="Chromosome"/>
</dbReference>
<dbReference type="PANTHER" id="PTHR39169:SF1">
    <property type="entry name" value="MONOOXYGENASE YDHR-RELATED"/>
    <property type="match status" value="1"/>
</dbReference>
<keyword evidence="1" id="KW-0503">Monooxygenase</keyword>
<dbReference type="NCBIfam" id="NF008333">
    <property type="entry name" value="PRK11118.1"/>
    <property type="match status" value="1"/>
</dbReference>